<reference evidence="3" key="1">
    <citation type="journal article" date="2023" name="Plant J.">
        <title>Genome sequences and population genomics provide insights into the demographic history, inbreeding, and mutation load of two 'living fossil' tree species of Dipteronia.</title>
        <authorList>
            <person name="Feng Y."/>
            <person name="Comes H.P."/>
            <person name="Chen J."/>
            <person name="Zhu S."/>
            <person name="Lu R."/>
            <person name="Zhang X."/>
            <person name="Li P."/>
            <person name="Qiu J."/>
            <person name="Olsen K.M."/>
            <person name="Qiu Y."/>
        </authorList>
    </citation>
    <scope>NUCLEOTIDE SEQUENCE</scope>
    <source>
        <strain evidence="3">NBL</strain>
    </source>
</reference>
<feature type="domain" description="RRM" evidence="2">
    <location>
        <begin position="26"/>
        <end position="103"/>
    </location>
</feature>
<keyword evidence="1" id="KW-0694">RNA-binding</keyword>
<dbReference type="AlphaFoldDB" id="A0AAE0A9L2"/>
<accession>A0AAE0A9L2</accession>
<comment type="caution">
    <text evidence="3">The sequence shown here is derived from an EMBL/GenBank/DDBJ whole genome shotgun (WGS) entry which is preliminary data.</text>
</comment>
<dbReference type="Pfam" id="PF00076">
    <property type="entry name" value="RRM_1"/>
    <property type="match status" value="1"/>
</dbReference>
<gene>
    <name evidence="3" type="ORF">Dsin_019892</name>
</gene>
<evidence type="ECO:0000259" key="2">
    <source>
        <dbReference type="PROSITE" id="PS50102"/>
    </source>
</evidence>
<evidence type="ECO:0000313" key="3">
    <source>
        <dbReference type="EMBL" id="KAK3205846.1"/>
    </source>
</evidence>
<dbReference type="Gene3D" id="3.30.70.330">
    <property type="match status" value="1"/>
</dbReference>
<proteinExistence type="predicted"/>
<evidence type="ECO:0000256" key="1">
    <source>
        <dbReference type="PROSITE-ProRule" id="PRU00176"/>
    </source>
</evidence>
<keyword evidence="4" id="KW-1185">Reference proteome</keyword>
<dbReference type="CDD" id="cd00590">
    <property type="entry name" value="RRM_SF"/>
    <property type="match status" value="1"/>
</dbReference>
<sequence>MRENRGERRSGAIGQGRLRDFRENLVSIFVDNLNQQVDQPFSWNLFKVFGRVRDIYLSTATVHRKIGYAFVRFGTIEEARRMAEKTNDMHIYGWSIRAKMAQNGWKFRKLVNAGGDIRHTKLMEDDKMACMEGCLKKGQSGSYADVLKLGSKFGDLALVDERTLLRKRLDSARLLMLVSPNKLLPKVIKVVDSHRKFSICVETESSQRDILWINDLLDLI</sequence>
<dbReference type="InterPro" id="IPR012677">
    <property type="entry name" value="Nucleotide-bd_a/b_plait_sf"/>
</dbReference>
<organism evidence="3 4">
    <name type="scientific">Dipteronia sinensis</name>
    <dbReference type="NCBI Taxonomy" id="43782"/>
    <lineage>
        <taxon>Eukaryota</taxon>
        <taxon>Viridiplantae</taxon>
        <taxon>Streptophyta</taxon>
        <taxon>Embryophyta</taxon>
        <taxon>Tracheophyta</taxon>
        <taxon>Spermatophyta</taxon>
        <taxon>Magnoliopsida</taxon>
        <taxon>eudicotyledons</taxon>
        <taxon>Gunneridae</taxon>
        <taxon>Pentapetalae</taxon>
        <taxon>rosids</taxon>
        <taxon>malvids</taxon>
        <taxon>Sapindales</taxon>
        <taxon>Sapindaceae</taxon>
        <taxon>Hippocastanoideae</taxon>
        <taxon>Acereae</taxon>
        <taxon>Dipteronia</taxon>
    </lineage>
</organism>
<dbReference type="EMBL" id="JANJYJ010000006">
    <property type="protein sequence ID" value="KAK3205846.1"/>
    <property type="molecule type" value="Genomic_DNA"/>
</dbReference>
<evidence type="ECO:0000313" key="4">
    <source>
        <dbReference type="Proteomes" id="UP001281410"/>
    </source>
</evidence>
<dbReference type="InterPro" id="IPR000504">
    <property type="entry name" value="RRM_dom"/>
</dbReference>
<dbReference type="Proteomes" id="UP001281410">
    <property type="component" value="Unassembled WGS sequence"/>
</dbReference>
<protein>
    <recommendedName>
        <fullName evidence="2">RRM domain-containing protein</fullName>
    </recommendedName>
</protein>
<dbReference type="SMART" id="SM00360">
    <property type="entry name" value="RRM"/>
    <property type="match status" value="1"/>
</dbReference>
<dbReference type="InterPro" id="IPR035979">
    <property type="entry name" value="RBD_domain_sf"/>
</dbReference>
<dbReference type="PROSITE" id="PS50102">
    <property type="entry name" value="RRM"/>
    <property type="match status" value="1"/>
</dbReference>
<dbReference type="GO" id="GO:0003723">
    <property type="term" value="F:RNA binding"/>
    <property type="evidence" value="ECO:0007669"/>
    <property type="project" value="UniProtKB-UniRule"/>
</dbReference>
<name>A0AAE0A9L2_9ROSI</name>
<dbReference type="SUPFAM" id="SSF54928">
    <property type="entry name" value="RNA-binding domain, RBD"/>
    <property type="match status" value="1"/>
</dbReference>